<protein>
    <recommendedName>
        <fullName evidence="4">Beta-lactamase-inhibitor-like PepSY-like domain-containing protein</fullName>
    </recommendedName>
</protein>
<accession>A0A5B7WZT7</accession>
<dbReference type="KEGG" id="afla:FHG64_05090"/>
<proteinExistence type="predicted"/>
<evidence type="ECO:0000256" key="1">
    <source>
        <dbReference type="SAM" id="SignalP"/>
    </source>
</evidence>
<dbReference type="Proteomes" id="UP000309016">
    <property type="component" value="Chromosome"/>
</dbReference>
<dbReference type="EMBL" id="CP040812">
    <property type="protein sequence ID" value="QCY68824.1"/>
    <property type="molecule type" value="Genomic_DNA"/>
</dbReference>
<feature type="signal peptide" evidence="1">
    <location>
        <begin position="1"/>
        <end position="19"/>
    </location>
</feature>
<organism evidence="2 3">
    <name type="scientific">Antarcticibacterium flavum</name>
    <dbReference type="NCBI Taxonomy" id="2058175"/>
    <lineage>
        <taxon>Bacteria</taxon>
        <taxon>Pseudomonadati</taxon>
        <taxon>Bacteroidota</taxon>
        <taxon>Flavobacteriia</taxon>
        <taxon>Flavobacteriales</taxon>
        <taxon>Flavobacteriaceae</taxon>
        <taxon>Antarcticibacterium</taxon>
    </lineage>
</organism>
<evidence type="ECO:0000313" key="2">
    <source>
        <dbReference type="EMBL" id="QCY68824.1"/>
    </source>
</evidence>
<evidence type="ECO:0008006" key="4">
    <source>
        <dbReference type="Google" id="ProtNLM"/>
    </source>
</evidence>
<feature type="chain" id="PRO_5022730570" description="Beta-lactamase-inhibitor-like PepSY-like domain-containing protein" evidence="1">
    <location>
        <begin position="20"/>
        <end position="177"/>
    </location>
</feature>
<evidence type="ECO:0000313" key="3">
    <source>
        <dbReference type="Proteomes" id="UP000309016"/>
    </source>
</evidence>
<dbReference type="RefSeq" id="WP_139065409.1">
    <property type="nucleotide sequence ID" value="NZ_CP040812.1"/>
</dbReference>
<dbReference type="OrthoDB" id="1432234at2"/>
<gene>
    <name evidence="2" type="ORF">FHG64_05090</name>
</gene>
<dbReference type="AlphaFoldDB" id="A0A5B7WZT7"/>
<keyword evidence="1" id="KW-0732">Signal</keyword>
<name>A0A5B7WZT7_9FLAO</name>
<keyword evidence="3" id="KW-1185">Reference proteome</keyword>
<reference evidence="2 3" key="1">
    <citation type="submission" date="2019-06" db="EMBL/GenBank/DDBJ databases">
        <title>Complete genome sequence of Antarcticibacterium flavum KCTC 52984T from an Antarctic marine sediment.</title>
        <authorList>
            <person name="Lee Y.M."/>
            <person name="Shin S.C."/>
        </authorList>
    </citation>
    <scope>NUCLEOTIDE SEQUENCE [LARGE SCALE GENOMIC DNA]</scope>
    <source>
        <strain evidence="2 3">KCTC 52984</strain>
    </source>
</reference>
<sequence length="177" mass="20168">MKTVFLSFFLVCLMGNLHSQVIPLDPATVTFQKVKTSSNLGNVTIEVKENYANYFSKDPIKFIEENFSLASLDLDEYEEIEVKFISNKGFLLATYDANGELKDTFQKFRDITLPRAVWSEIYNDNIGWSMAGNLYIASGTKNNLENQKYKVKLVNGKEVKRVKFIPGETRDGRVVSN</sequence>